<dbReference type="PRINTS" id="PR00359">
    <property type="entry name" value="BP450"/>
</dbReference>
<evidence type="ECO:0000313" key="9">
    <source>
        <dbReference type="Proteomes" id="UP000322530"/>
    </source>
</evidence>
<dbReference type="PANTHER" id="PTHR46696">
    <property type="entry name" value="P450, PUTATIVE (EUROFUNG)-RELATED"/>
    <property type="match status" value="1"/>
</dbReference>
<keyword evidence="5 7" id="KW-0408">Iron</keyword>
<name>A0A5A5T647_9CHLR</name>
<dbReference type="InterPro" id="IPR002397">
    <property type="entry name" value="Cyt_P450_B"/>
</dbReference>
<keyword evidence="2 7" id="KW-0349">Heme</keyword>
<proteinExistence type="inferred from homology"/>
<dbReference type="EMBL" id="BIXY01000004">
    <property type="protein sequence ID" value="GCF06921.1"/>
    <property type="molecule type" value="Genomic_DNA"/>
</dbReference>
<dbReference type="RefSeq" id="WP_149399973.1">
    <property type="nucleotide sequence ID" value="NZ_BIXY01000004.1"/>
</dbReference>
<keyword evidence="9" id="KW-1185">Reference proteome</keyword>
<evidence type="ECO:0000313" key="8">
    <source>
        <dbReference type="EMBL" id="GCF06921.1"/>
    </source>
</evidence>
<evidence type="ECO:0000256" key="6">
    <source>
        <dbReference type="ARBA" id="ARBA00023033"/>
    </source>
</evidence>
<evidence type="ECO:0000256" key="2">
    <source>
        <dbReference type="ARBA" id="ARBA00022617"/>
    </source>
</evidence>
<dbReference type="InterPro" id="IPR036396">
    <property type="entry name" value="Cyt_P450_sf"/>
</dbReference>
<dbReference type="CDD" id="cd11032">
    <property type="entry name" value="P450_EryK-like"/>
    <property type="match status" value="1"/>
</dbReference>
<dbReference type="GO" id="GO:0016705">
    <property type="term" value="F:oxidoreductase activity, acting on paired donors, with incorporation or reduction of molecular oxygen"/>
    <property type="evidence" value="ECO:0007669"/>
    <property type="project" value="InterPro"/>
</dbReference>
<dbReference type="GO" id="GO:0004497">
    <property type="term" value="F:monooxygenase activity"/>
    <property type="evidence" value="ECO:0007669"/>
    <property type="project" value="UniProtKB-KW"/>
</dbReference>
<comment type="similarity">
    <text evidence="1 7">Belongs to the cytochrome P450 family.</text>
</comment>
<keyword evidence="3 7" id="KW-0479">Metal-binding</keyword>
<evidence type="ECO:0000256" key="3">
    <source>
        <dbReference type="ARBA" id="ARBA00022723"/>
    </source>
</evidence>
<accession>A0A5A5T647</accession>
<evidence type="ECO:0000256" key="7">
    <source>
        <dbReference type="RuleBase" id="RU000461"/>
    </source>
</evidence>
<dbReference type="PROSITE" id="PS00086">
    <property type="entry name" value="CYTOCHROME_P450"/>
    <property type="match status" value="1"/>
</dbReference>
<dbReference type="PANTHER" id="PTHR46696:SF1">
    <property type="entry name" value="CYTOCHROME P450 YJIB-RELATED"/>
    <property type="match status" value="1"/>
</dbReference>
<keyword evidence="6 7" id="KW-0503">Monooxygenase</keyword>
<dbReference type="OrthoDB" id="9801155at2"/>
<evidence type="ECO:0000256" key="5">
    <source>
        <dbReference type="ARBA" id="ARBA00023004"/>
    </source>
</evidence>
<dbReference type="Gene3D" id="1.10.630.10">
    <property type="entry name" value="Cytochrome P450"/>
    <property type="match status" value="1"/>
</dbReference>
<dbReference type="Proteomes" id="UP000322530">
    <property type="component" value="Unassembled WGS sequence"/>
</dbReference>
<dbReference type="AlphaFoldDB" id="A0A5A5T647"/>
<gene>
    <name evidence="8" type="primary">yjiB_1</name>
    <name evidence="8" type="ORF">KDI_04850</name>
</gene>
<keyword evidence="4 7" id="KW-0560">Oxidoreductase</keyword>
<dbReference type="GO" id="GO:0020037">
    <property type="term" value="F:heme binding"/>
    <property type="evidence" value="ECO:0007669"/>
    <property type="project" value="InterPro"/>
</dbReference>
<evidence type="ECO:0000256" key="4">
    <source>
        <dbReference type="ARBA" id="ARBA00023002"/>
    </source>
</evidence>
<dbReference type="InterPro" id="IPR001128">
    <property type="entry name" value="Cyt_P450"/>
</dbReference>
<dbReference type="FunFam" id="1.10.630.10:FF:000018">
    <property type="entry name" value="Cytochrome P450 monooxygenase"/>
    <property type="match status" value="1"/>
</dbReference>
<organism evidence="8 9">
    <name type="scientific">Dictyobacter arantiisoli</name>
    <dbReference type="NCBI Taxonomy" id="2014874"/>
    <lineage>
        <taxon>Bacteria</taxon>
        <taxon>Bacillati</taxon>
        <taxon>Chloroflexota</taxon>
        <taxon>Ktedonobacteria</taxon>
        <taxon>Ktedonobacterales</taxon>
        <taxon>Dictyobacteraceae</taxon>
        <taxon>Dictyobacter</taxon>
    </lineage>
</organism>
<reference evidence="8 9" key="1">
    <citation type="submission" date="2019-01" db="EMBL/GenBank/DDBJ databases">
        <title>Draft genome sequence of Dictyobacter sp. Uno17.</title>
        <authorList>
            <person name="Wang C.M."/>
            <person name="Zheng Y."/>
            <person name="Sakai Y."/>
            <person name="Abe K."/>
            <person name="Yokota A."/>
            <person name="Yabe S."/>
        </authorList>
    </citation>
    <scope>NUCLEOTIDE SEQUENCE [LARGE SCALE GENOMIC DNA]</scope>
    <source>
        <strain evidence="8 9">Uno17</strain>
    </source>
</reference>
<dbReference type="SUPFAM" id="SSF48264">
    <property type="entry name" value="Cytochrome P450"/>
    <property type="match status" value="1"/>
</dbReference>
<protein>
    <submittedName>
        <fullName evidence="8">Putative cytochrome P450 YjiB</fullName>
    </submittedName>
</protein>
<evidence type="ECO:0000256" key="1">
    <source>
        <dbReference type="ARBA" id="ARBA00010617"/>
    </source>
</evidence>
<comment type="caution">
    <text evidence="8">The sequence shown here is derived from an EMBL/GenBank/DDBJ whole genome shotgun (WGS) entry which is preliminary data.</text>
</comment>
<sequence>MSKSVSFSYEDLTRRRAQQVSVPLTLDIYEWYQQMLQSHTVMFDPARASWLVFGYEEVQHVLFDQGTFSSQRSVNADGNVDPFLGMGILGIDPPRHRHLRTLISQGFTPRMVAQLEPRITAIVQALLDQVASRGEMDLVDELAFPLPIQVIAELLGVPSSDRELFRTWSAEAVSPDLAHRVAALQKIAHYFRELITQRRQASREDLVSALLQAEVDGGHLSEEELLGTCMLLLIAGHETTVGLICNALVCLDEHPESLQELLAHPELLPSAIEEVLRYRGVVHSLARVALVDTVLAGQQIKAGDLVLPLFAAANLDERQFPHAEIFDIRRSPNRHLGFGHGIHFCLGAPLARLEARIALGMLLERFPTIRRRRSMPLELKPSYFIYGLKHVPLEW</sequence>
<dbReference type="InterPro" id="IPR017972">
    <property type="entry name" value="Cyt_P450_CS"/>
</dbReference>
<dbReference type="GO" id="GO:0005506">
    <property type="term" value="F:iron ion binding"/>
    <property type="evidence" value="ECO:0007669"/>
    <property type="project" value="InterPro"/>
</dbReference>
<dbReference type="Pfam" id="PF00067">
    <property type="entry name" value="p450"/>
    <property type="match status" value="2"/>
</dbReference>